<dbReference type="Proteomes" id="UP000824469">
    <property type="component" value="Unassembled WGS sequence"/>
</dbReference>
<comment type="similarity">
    <text evidence="2">Belongs to the enoyl-CoA hydratase/isomerase family.</text>
</comment>
<dbReference type="EC" id="3.1.2.4" evidence="2"/>
<evidence type="ECO:0000256" key="1">
    <source>
        <dbReference type="ARBA" id="ARBA00022801"/>
    </source>
</evidence>
<accession>A0AA38CMQ7</accession>
<dbReference type="GO" id="GO:0003860">
    <property type="term" value="F:3-hydroxyisobutyryl-CoA hydrolase activity"/>
    <property type="evidence" value="ECO:0007669"/>
    <property type="project" value="UniProtKB-UniRule"/>
</dbReference>
<protein>
    <recommendedName>
        <fullName evidence="2">3-hydroxyisobutyryl-CoA hydrolase</fullName>
        <shortName evidence="2">HIB-CoA hydrolase</shortName>
        <shortName evidence="2">HIBYL-CoA-H</shortName>
        <ecNumber evidence="2">3.1.2.4</ecNumber>
    </recommendedName>
    <alternativeName>
        <fullName evidence="2">3-hydroxyisobutyryl-coenzyme A hydrolase</fullName>
    </alternativeName>
</protein>
<comment type="pathway">
    <text evidence="2">Amino-acid degradation; L-valine degradation.</text>
</comment>
<dbReference type="PANTHER" id="PTHR43176">
    <property type="entry name" value="3-HYDROXYISOBUTYRYL-COA HYDROLASE-RELATED"/>
    <property type="match status" value="1"/>
</dbReference>
<dbReference type="InterPro" id="IPR029045">
    <property type="entry name" value="ClpP/crotonase-like_dom_sf"/>
</dbReference>
<comment type="catalytic activity">
    <reaction evidence="2">
        <text>3-hydroxy-2-methylpropanoyl-CoA + H2O = 3-hydroxy-2-methylpropanoate + CoA + H(+)</text>
        <dbReference type="Rhea" id="RHEA:20888"/>
        <dbReference type="ChEBI" id="CHEBI:11805"/>
        <dbReference type="ChEBI" id="CHEBI:15377"/>
        <dbReference type="ChEBI" id="CHEBI:15378"/>
        <dbReference type="ChEBI" id="CHEBI:57287"/>
        <dbReference type="ChEBI" id="CHEBI:57340"/>
        <dbReference type="EC" id="3.1.2.4"/>
    </reaction>
</comment>
<dbReference type="EMBL" id="JAHRHJ020000008">
    <property type="protein sequence ID" value="KAH9304551.1"/>
    <property type="molecule type" value="Genomic_DNA"/>
</dbReference>
<evidence type="ECO:0000313" key="4">
    <source>
        <dbReference type="EMBL" id="KAH9304551.1"/>
    </source>
</evidence>
<dbReference type="Pfam" id="PF16113">
    <property type="entry name" value="ECH_2"/>
    <property type="match status" value="1"/>
</dbReference>
<dbReference type="InterPro" id="IPR032259">
    <property type="entry name" value="HIBYL-CoA-H"/>
</dbReference>
<organism evidence="4 5">
    <name type="scientific">Taxus chinensis</name>
    <name type="common">Chinese yew</name>
    <name type="synonym">Taxus wallichiana var. chinensis</name>
    <dbReference type="NCBI Taxonomy" id="29808"/>
    <lineage>
        <taxon>Eukaryota</taxon>
        <taxon>Viridiplantae</taxon>
        <taxon>Streptophyta</taxon>
        <taxon>Embryophyta</taxon>
        <taxon>Tracheophyta</taxon>
        <taxon>Spermatophyta</taxon>
        <taxon>Pinopsida</taxon>
        <taxon>Pinidae</taxon>
        <taxon>Conifers II</taxon>
        <taxon>Cupressales</taxon>
        <taxon>Taxaceae</taxon>
        <taxon>Taxus</taxon>
    </lineage>
</organism>
<dbReference type="Gene3D" id="3.90.226.10">
    <property type="entry name" value="2-enoyl-CoA Hydratase, Chain A, domain 1"/>
    <property type="match status" value="1"/>
</dbReference>
<evidence type="ECO:0000259" key="3">
    <source>
        <dbReference type="Pfam" id="PF16113"/>
    </source>
</evidence>
<dbReference type="InterPro" id="IPR045004">
    <property type="entry name" value="ECH_dom"/>
</dbReference>
<comment type="function">
    <text evidence="2">Hydrolyzes 3-hydroxyisobutyryl-CoA (HIBYL-CoA), a saline catabolite. Has high activity toward isobutyryl-CoA. Could be an isobutyryl-CoA dehydrogenase that functions in valine catabolism.</text>
</comment>
<keyword evidence="1 2" id="KW-0378">Hydrolase</keyword>
<keyword evidence="5" id="KW-1185">Reference proteome</keyword>
<feature type="domain" description="Enoyl-CoA hydratase/isomerase" evidence="3">
    <location>
        <begin position="50"/>
        <end position="193"/>
    </location>
</feature>
<dbReference type="CDD" id="cd06558">
    <property type="entry name" value="crotonase-like"/>
    <property type="match status" value="1"/>
</dbReference>
<dbReference type="GO" id="GO:0006574">
    <property type="term" value="P:L-valine catabolic process"/>
    <property type="evidence" value="ECO:0007669"/>
    <property type="project" value="UniProtKB-UniRule"/>
</dbReference>
<dbReference type="AlphaFoldDB" id="A0AA38CMQ7"/>
<feature type="non-terminal residue" evidence="4">
    <location>
        <position position="194"/>
    </location>
</feature>
<dbReference type="OMA" id="NCLTFEM"/>
<name>A0AA38CMQ7_TAXCH</name>
<gene>
    <name evidence="4" type="ORF">KI387_008955</name>
</gene>
<comment type="caution">
    <text evidence="4">The sequence shown here is derived from an EMBL/GenBank/DDBJ whole genome shotgun (WGS) entry which is preliminary data.</text>
</comment>
<dbReference type="PANTHER" id="PTHR43176:SF4">
    <property type="entry name" value="3-HYDROXYISOBUTYRYL-COA HYDROLASE-LIKE PROTEIN 1, MITOCHONDRIAL"/>
    <property type="match status" value="1"/>
</dbReference>
<reference evidence="4 5" key="1">
    <citation type="journal article" date="2021" name="Nat. Plants">
        <title>The Taxus genome provides insights into paclitaxel biosynthesis.</title>
        <authorList>
            <person name="Xiong X."/>
            <person name="Gou J."/>
            <person name="Liao Q."/>
            <person name="Li Y."/>
            <person name="Zhou Q."/>
            <person name="Bi G."/>
            <person name="Li C."/>
            <person name="Du R."/>
            <person name="Wang X."/>
            <person name="Sun T."/>
            <person name="Guo L."/>
            <person name="Liang H."/>
            <person name="Lu P."/>
            <person name="Wu Y."/>
            <person name="Zhang Z."/>
            <person name="Ro D.K."/>
            <person name="Shang Y."/>
            <person name="Huang S."/>
            <person name="Yan J."/>
        </authorList>
    </citation>
    <scope>NUCLEOTIDE SEQUENCE [LARGE SCALE GENOMIC DNA]</scope>
    <source>
        <strain evidence="4">Ta-2019</strain>
    </source>
</reference>
<evidence type="ECO:0000256" key="2">
    <source>
        <dbReference type="RuleBase" id="RU369070"/>
    </source>
</evidence>
<sequence>MLILRRSALGICSSSAFNGRTLSISTAVQNLESESHCQEVLVQGSGCSRKAILNRPSALNALTTSMVTQLHQLYQTWENHSDIGFVVMKGAGDGAFCTGGDVVRLYQLANQGKLEECKDYFSKAYQFVYHVGTYLKPHVALLDGLTMGGGAGITVPGTFRVATNKTVFGTPETHIGFHPDAGASFFLSHLPGFL</sequence>
<proteinExistence type="inferred from homology"/>
<dbReference type="SUPFAM" id="SSF52096">
    <property type="entry name" value="ClpP/crotonase"/>
    <property type="match status" value="1"/>
</dbReference>
<evidence type="ECO:0000313" key="5">
    <source>
        <dbReference type="Proteomes" id="UP000824469"/>
    </source>
</evidence>